<dbReference type="SUPFAM" id="SSF53474">
    <property type="entry name" value="alpha/beta-Hydrolases"/>
    <property type="match status" value="1"/>
</dbReference>
<name>A0A6A1WJB4_9ROSI</name>
<evidence type="ECO:0000256" key="5">
    <source>
        <dbReference type="ARBA" id="ARBA00023180"/>
    </source>
</evidence>
<dbReference type="InterPro" id="IPR029058">
    <property type="entry name" value="AB_hydrolase_fold"/>
</dbReference>
<organism evidence="6 7">
    <name type="scientific">Morella rubra</name>
    <name type="common">Chinese bayberry</name>
    <dbReference type="NCBI Taxonomy" id="262757"/>
    <lineage>
        <taxon>Eukaryota</taxon>
        <taxon>Viridiplantae</taxon>
        <taxon>Streptophyta</taxon>
        <taxon>Embryophyta</taxon>
        <taxon>Tracheophyta</taxon>
        <taxon>Spermatophyta</taxon>
        <taxon>Magnoliopsida</taxon>
        <taxon>eudicotyledons</taxon>
        <taxon>Gunneridae</taxon>
        <taxon>Pentapetalae</taxon>
        <taxon>rosids</taxon>
        <taxon>fabids</taxon>
        <taxon>Fagales</taxon>
        <taxon>Myricaceae</taxon>
        <taxon>Morella</taxon>
    </lineage>
</organism>
<gene>
    <name evidence="6" type="ORF">CJ030_MR1G009006</name>
</gene>
<evidence type="ECO:0000313" key="6">
    <source>
        <dbReference type="EMBL" id="KAB1225291.1"/>
    </source>
</evidence>
<dbReference type="Pfam" id="PF05577">
    <property type="entry name" value="Peptidase_S28"/>
    <property type="match status" value="2"/>
</dbReference>
<keyword evidence="3" id="KW-0732">Signal</keyword>
<protein>
    <submittedName>
        <fullName evidence="6">Lysosomal Pro-X carboxypeptidase</fullName>
    </submittedName>
</protein>
<evidence type="ECO:0000313" key="7">
    <source>
        <dbReference type="Proteomes" id="UP000516437"/>
    </source>
</evidence>
<keyword evidence="4" id="KW-0378">Hydrolase</keyword>
<keyword evidence="5" id="KW-0325">Glycoprotein</keyword>
<dbReference type="GO" id="GO:0004180">
    <property type="term" value="F:carboxypeptidase activity"/>
    <property type="evidence" value="ECO:0007669"/>
    <property type="project" value="UniProtKB-KW"/>
</dbReference>
<dbReference type="Proteomes" id="UP000516437">
    <property type="component" value="Chromosome 1"/>
</dbReference>
<dbReference type="EMBL" id="RXIC02000019">
    <property type="protein sequence ID" value="KAB1225291.1"/>
    <property type="molecule type" value="Genomic_DNA"/>
</dbReference>
<keyword evidence="6" id="KW-0121">Carboxypeptidase</keyword>
<dbReference type="GO" id="GO:0006508">
    <property type="term" value="P:proteolysis"/>
    <property type="evidence" value="ECO:0007669"/>
    <property type="project" value="UniProtKB-KW"/>
</dbReference>
<dbReference type="OrthoDB" id="2130629at2759"/>
<sequence>MVLINRASILFRALWFPWLLLLVSTAILITSASPTRRGPRLGTVLRGFDRTRTPDSLQDSSAASKDYVTHFYDQTLDHFNYQPQSYTIFKQKYVVNSKHWRRGPHGAAGPIFAYMGDESPINASVGTIGFLTDNVRRFGAMQLYIEHRFYGESIPAGLSFKKALGNATIRGYFSSAQALADYAEIIRHVKETLSAESAPVVVVGGSYGGMLAAFLHYPHITVGALASSAPILSLDFIVPENFYGTVTKTSGGNRKKPCYDFNEFWSSESVDGWDWQTCSEIVQPFGRGANDTMFYASPFDYKRYTEYCKKKFGIIPRPHWITTYYGGFHIKEVLKRFGSNIIFSNGLRDPYSRAGVLENISKSIVAVTTAKGAHCLDIVQAAKKHDPEWQIQQRKKEVRIIKRWIHQYYKDLQKSW</sequence>
<keyword evidence="7" id="KW-1185">Reference proteome</keyword>
<comment type="caution">
    <text evidence="6">The sequence shown here is derived from an EMBL/GenBank/DDBJ whole genome shotgun (WGS) entry which is preliminary data.</text>
</comment>
<dbReference type="InterPro" id="IPR008758">
    <property type="entry name" value="Peptidase_S28"/>
</dbReference>
<comment type="similarity">
    <text evidence="1">Belongs to the peptidase S28 family.</text>
</comment>
<dbReference type="PANTHER" id="PTHR11010:SF96">
    <property type="entry name" value="LYSOSOMAL PRO-X CARBOXYPEPTIDASE-LIKE ISOFORM X1"/>
    <property type="match status" value="1"/>
</dbReference>
<dbReference type="GO" id="GO:0070008">
    <property type="term" value="F:serine-type exopeptidase activity"/>
    <property type="evidence" value="ECO:0007669"/>
    <property type="project" value="InterPro"/>
</dbReference>
<dbReference type="FunFam" id="3.40.50.1820:FF:000484">
    <property type="entry name" value="Dipeptidyl peptidase 2"/>
    <property type="match status" value="1"/>
</dbReference>
<dbReference type="Gene3D" id="3.40.50.1820">
    <property type="entry name" value="alpha/beta hydrolase"/>
    <property type="match status" value="1"/>
</dbReference>
<dbReference type="GO" id="GO:0008239">
    <property type="term" value="F:dipeptidyl-peptidase activity"/>
    <property type="evidence" value="ECO:0007669"/>
    <property type="project" value="TreeGrafter"/>
</dbReference>
<evidence type="ECO:0000256" key="2">
    <source>
        <dbReference type="ARBA" id="ARBA00022670"/>
    </source>
</evidence>
<dbReference type="AlphaFoldDB" id="A0A6A1WJB4"/>
<evidence type="ECO:0000256" key="4">
    <source>
        <dbReference type="ARBA" id="ARBA00022801"/>
    </source>
</evidence>
<reference evidence="6 7" key="1">
    <citation type="journal article" date="2019" name="Plant Biotechnol. J.">
        <title>The red bayberry genome and genetic basis of sex determination.</title>
        <authorList>
            <person name="Jia H.M."/>
            <person name="Jia H.J."/>
            <person name="Cai Q.L."/>
            <person name="Wang Y."/>
            <person name="Zhao H.B."/>
            <person name="Yang W.F."/>
            <person name="Wang G.Y."/>
            <person name="Li Y.H."/>
            <person name="Zhan D.L."/>
            <person name="Shen Y.T."/>
            <person name="Niu Q.F."/>
            <person name="Chang L."/>
            <person name="Qiu J."/>
            <person name="Zhao L."/>
            <person name="Xie H.B."/>
            <person name="Fu W.Y."/>
            <person name="Jin J."/>
            <person name="Li X.W."/>
            <person name="Jiao Y."/>
            <person name="Zhou C.C."/>
            <person name="Tu T."/>
            <person name="Chai C.Y."/>
            <person name="Gao J.L."/>
            <person name="Fan L.J."/>
            <person name="van de Weg E."/>
            <person name="Wang J.Y."/>
            <person name="Gao Z.S."/>
        </authorList>
    </citation>
    <scope>NUCLEOTIDE SEQUENCE [LARGE SCALE GENOMIC DNA]</scope>
    <source>
        <tissue evidence="6">Leaves</tissue>
    </source>
</reference>
<accession>A0A6A1WJB4</accession>
<proteinExistence type="inferred from homology"/>
<evidence type="ECO:0000256" key="1">
    <source>
        <dbReference type="ARBA" id="ARBA00011079"/>
    </source>
</evidence>
<dbReference type="PANTHER" id="PTHR11010">
    <property type="entry name" value="PROTEASE S28 PRO-X CARBOXYPEPTIDASE-RELATED"/>
    <property type="match status" value="1"/>
</dbReference>
<keyword evidence="2" id="KW-0645">Protease</keyword>
<evidence type="ECO:0000256" key="3">
    <source>
        <dbReference type="ARBA" id="ARBA00022729"/>
    </source>
</evidence>